<evidence type="ECO:0000256" key="1">
    <source>
        <dbReference type="SAM" id="Coils"/>
    </source>
</evidence>
<feature type="domain" description="DUF7918" evidence="2">
    <location>
        <begin position="9"/>
        <end position="203"/>
    </location>
</feature>
<dbReference type="PANTHER" id="PTHR36223">
    <property type="entry name" value="BETA-LACTAMASE-TYPE TRANSPEPTIDASE FOLD DOMAIN CONTAINING PROTEIN"/>
    <property type="match status" value="1"/>
</dbReference>
<feature type="coiled-coil region" evidence="1">
    <location>
        <begin position="240"/>
        <end position="267"/>
    </location>
</feature>
<evidence type="ECO:0000313" key="3">
    <source>
        <dbReference type="EMBL" id="KAF2833540.1"/>
    </source>
</evidence>
<organism evidence="3 4">
    <name type="scientific">Ophiobolus disseminans</name>
    <dbReference type="NCBI Taxonomy" id="1469910"/>
    <lineage>
        <taxon>Eukaryota</taxon>
        <taxon>Fungi</taxon>
        <taxon>Dikarya</taxon>
        <taxon>Ascomycota</taxon>
        <taxon>Pezizomycotina</taxon>
        <taxon>Dothideomycetes</taxon>
        <taxon>Pleosporomycetidae</taxon>
        <taxon>Pleosporales</taxon>
        <taxon>Pleosporineae</taxon>
        <taxon>Phaeosphaeriaceae</taxon>
        <taxon>Ophiobolus</taxon>
    </lineage>
</organism>
<dbReference type="PANTHER" id="PTHR36223:SF1">
    <property type="entry name" value="TRANSCRIPTION ELONGATION FACTOR EAF N-TERMINAL DOMAIN-CONTAINING PROTEIN"/>
    <property type="match status" value="1"/>
</dbReference>
<sequence>MAIIAALPGLQVTVEAGGEPLAEFDYQPANALQDATAPNMVSRYIEAPSGAEFEIRTLYRPPYNPDSLVQVDIMLDGTYVLYAKATFVSDGISSTQNFRFSDLTTGMSTMPIRPSEANIYIEENDQAVTAEAKRKVSGIGQIVLYLYYIQGLVEANPIEIPRSNIDHTEAISHKVLKATVAPGDSLSHQTSLSEPEVCDRVTYNELRTSTALKSLGILQRTPTAFPEPEPEPKDPDEMTAEELRAELTRLRNEKEEAIRVKREREESVATVAGGDEIDVEWVGTQPAERVAKRMRRIPGEGDEVVDVED</sequence>
<evidence type="ECO:0000259" key="2">
    <source>
        <dbReference type="Pfam" id="PF25534"/>
    </source>
</evidence>
<evidence type="ECO:0000313" key="4">
    <source>
        <dbReference type="Proteomes" id="UP000799424"/>
    </source>
</evidence>
<dbReference type="Proteomes" id="UP000799424">
    <property type="component" value="Unassembled WGS sequence"/>
</dbReference>
<keyword evidence="4" id="KW-1185">Reference proteome</keyword>
<name>A0A6A7AJX2_9PLEO</name>
<dbReference type="OrthoDB" id="3364132at2759"/>
<dbReference type="AlphaFoldDB" id="A0A6A7AJX2"/>
<keyword evidence="1" id="KW-0175">Coiled coil</keyword>
<protein>
    <recommendedName>
        <fullName evidence="2">DUF7918 domain-containing protein</fullName>
    </recommendedName>
</protein>
<gene>
    <name evidence="3" type="ORF">CC86DRAFT_415377</name>
</gene>
<dbReference type="EMBL" id="MU006216">
    <property type="protein sequence ID" value="KAF2833540.1"/>
    <property type="molecule type" value="Genomic_DNA"/>
</dbReference>
<dbReference type="InterPro" id="IPR057678">
    <property type="entry name" value="DUF7918"/>
</dbReference>
<reference evidence="3" key="1">
    <citation type="journal article" date="2020" name="Stud. Mycol.">
        <title>101 Dothideomycetes genomes: a test case for predicting lifestyles and emergence of pathogens.</title>
        <authorList>
            <person name="Haridas S."/>
            <person name="Albert R."/>
            <person name="Binder M."/>
            <person name="Bloem J."/>
            <person name="Labutti K."/>
            <person name="Salamov A."/>
            <person name="Andreopoulos B."/>
            <person name="Baker S."/>
            <person name="Barry K."/>
            <person name="Bills G."/>
            <person name="Bluhm B."/>
            <person name="Cannon C."/>
            <person name="Castanera R."/>
            <person name="Culley D."/>
            <person name="Daum C."/>
            <person name="Ezra D."/>
            <person name="Gonzalez J."/>
            <person name="Henrissat B."/>
            <person name="Kuo A."/>
            <person name="Liang C."/>
            <person name="Lipzen A."/>
            <person name="Lutzoni F."/>
            <person name="Magnuson J."/>
            <person name="Mondo S."/>
            <person name="Nolan M."/>
            <person name="Ohm R."/>
            <person name="Pangilinan J."/>
            <person name="Park H.-J."/>
            <person name="Ramirez L."/>
            <person name="Alfaro M."/>
            <person name="Sun H."/>
            <person name="Tritt A."/>
            <person name="Yoshinaga Y."/>
            <person name="Zwiers L.-H."/>
            <person name="Turgeon B."/>
            <person name="Goodwin S."/>
            <person name="Spatafora J."/>
            <person name="Crous P."/>
            <person name="Grigoriev I."/>
        </authorList>
    </citation>
    <scope>NUCLEOTIDE SEQUENCE</scope>
    <source>
        <strain evidence="3">CBS 113818</strain>
    </source>
</reference>
<dbReference type="Pfam" id="PF25534">
    <property type="entry name" value="DUF7918"/>
    <property type="match status" value="1"/>
</dbReference>
<proteinExistence type="predicted"/>
<accession>A0A6A7AJX2</accession>